<keyword evidence="1" id="KW-0732">Signal</keyword>
<evidence type="ECO:0000313" key="2">
    <source>
        <dbReference type="EMBL" id="RXZ44412.1"/>
    </source>
</evidence>
<evidence type="ECO:0000256" key="1">
    <source>
        <dbReference type="SAM" id="SignalP"/>
    </source>
</evidence>
<evidence type="ECO:0000313" key="3">
    <source>
        <dbReference type="Proteomes" id="UP000290682"/>
    </source>
</evidence>
<protein>
    <recommendedName>
        <fullName evidence="4">Solute-binding protein family 3/N-terminal domain-containing protein</fullName>
    </recommendedName>
</protein>
<accession>A0ABY0FE23</accession>
<keyword evidence="3" id="KW-1185">Reference proteome</keyword>
<evidence type="ECO:0008006" key="4">
    <source>
        <dbReference type="Google" id="ProtNLM"/>
    </source>
</evidence>
<reference evidence="2 3" key="1">
    <citation type="submission" date="2018-10" db="EMBL/GenBank/DDBJ databases">
        <title>Draft genome of Fastidiocella sp. strain 375T, a bacterium isolated from a karstic cave dripping water.</title>
        <authorList>
            <person name="Coelho C."/>
            <person name="Verissimo A."/>
            <person name="Tiago I."/>
        </authorList>
    </citation>
    <scope>NUCLEOTIDE SEQUENCE [LARGE SCALE GENOMIC DNA]</scope>
    <source>
        <strain evidence="2 3">CAVE-375</strain>
    </source>
</reference>
<dbReference type="RefSeq" id="WP_129211969.1">
    <property type="nucleotide sequence ID" value="NZ_REGR01000003.1"/>
</dbReference>
<dbReference type="Proteomes" id="UP000290682">
    <property type="component" value="Unassembled WGS sequence"/>
</dbReference>
<organism evidence="2 3">
    <name type="scientific">Crenobacter cavernae</name>
    <dbReference type="NCBI Taxonomy" id="2290923"/>
    <lineage>
        <taxon>Bacteria</taxon>
        <taxon>Pseudomonadati</taxon>
        <taxon>Pseudomonadota</taxon>
        <taxon>Betaproteobacteria</taxon>
        <taxon>Neisseriales</taxon>
        <taxon>Neisseriaceae</taxon>
        <taxon>Crenobacter</taxon>
    </lineage>
</organism>
<sequence>MWRSLAVLCASVFLAAWSMTAGAAPPLRITCFDVGPLDAAAQPRLRAAYAKIGRSVEFVVMPGARALQATVNGATDGELLRIAGLENIHPELRRVPVPLIESRTTAYARRGEAPDLSSGWAALKPYRFAYTHGTRIVEEHAGDLPGGFAVESVRQAFTMLMARRVDLVIAESGNAKMHLRRMRLDADVKAVRPALQVTPLYHYLNRRHAGLVPGLAEALRHP</sequence>
<comment type="caution">
    <text evidence="2">The sequence shown here is derived from an EMBL/GenBank/DDBJ whole genome shotgun (WGS) entry which is preliminary data.</text>
</comment>
<dbReference type="EMBL" id="REGR01000003">
    <property type="protein sequence ID" value="RXZ44412.1"/>
    <property type="molecule type" value="Genomic_DNA"/>
</dbReference>
<gene>
    <name evidence="2" type="ORF">EBB06_04720</name>
</gene>
<feature type="signal peptide" evidence="1">
    <location>
        <begin position="1"/>
        <end position="23"/>
    </location>
</feature>
<feature type="chain" id="PRO_5047428334" description="Solute-binding protein family 3/N-terminal domain-containing protein" evidence="1">
    <location>
        <begin position="24"/>
        <end position="222"/>
    </location>
</feature>
<proteinExistence type="predicted"/>
<dbReference type="SUPFAM" id="SSF53850">
    <property type="entry name" value="Periplasmic binding protein-like II"/>
    <property type="match status" value="1"/>
</dbReference>
<name>A0ABY0FE23_9NEIS</name>